<protein>
    <recommendedName>
        <fullName evidence="3">Sulfotransferase</fullName>
    </recommendedName>
</protein>
<gene>
    <name evidence="1" type="ORF">ADL15_09910</name>
</gene>
<evidence type="ECO:0000313" key="2">
    <source>
        <dbReference type="Proteomes" id="UP000053244"/>
    </source>
</evidence>
<keyword evidence="2" id="KW-1185">Reference proteome</keyword>
<evidence type="ECO:0008006" key="3">
    <source>
        <dbReference type="Google" id="ProtNLM"/>
    </source>
</evidence>
<dbReference type="SUPFAM" id="SSF52540">
    <property type="entry name" value="P-loop containing nucleoside triphosphate hydrolases"/>
    <property type="match status" value="1"/>
</dbReference>
<accession>A0A0X3V518</accession>
<name>A0A0X3V518_9ACTN</name>
<comment type="caution">
    <text evidence="1">The sequence shown here is derived from an EMBL/GenBank/DDBJ whole genome shotgun (WGS) entry which is preliminary data.</text>
</comment>
<evidence type="ECO:0000313" key="1">
    <source>
        <dbReference type="EMBL" id="KUL39322.1"/>
    </source>
</evidence>
<dbReference type="OrthoDB" id="9777890at2"/>
<dbReference type="EMBL" id="LLZH01000052">
    <property type="protein sequence ID" value="KUL39322.1"/>
    <property type="molecule type" value="Genomic_DNA"/>
</dbReference>
<organism evidence="1 2">
    <name type="scientific">Actinoplanes awajinensis subsp. mycoplanecinus</name>
    <dbReference type="NCBI Taxonomy" id="135947"/>
    <lineage>
        <taxon>Bacteria</taxon>
        <taxon>Bacillati</taxon>
        <taxon>Actinomycetota</taxon>
        <taxon>Actinomycetes</taxon>
        <taxon>Micromonosporales</taxon>
        <taxon>Micromonosporaceae</taxon>
        <taxon>Actinoplanes</taxon>
    </lineage>
</organism>
<dbReference type="InterPro" id="IPR027417">
    <property type="entry name" value="P-loop_NTPase"/>
</dbReference>
<proteinExistence type="predicted"/>
<sequence>MAVAPTFVISTGRCGSTMLSRMLRLHPEVLSLSELFSTVRARHPFDGSPDGAAFWRMLSEPDPAVDTMVTAGLTVSELIYPYATGRFDPARGVPLICHMTLPMLTDDPDALYDELAAEVPLWPVRPIAEHYRQLFTFLAGRCGRPVVVERSGGSLSLLPRLREAFPDARFVYLTRDGVDSALSMSRHAGFRLMLMGRAAARVTGVSGPEQLGPAQMPLLPPEVGRMLADPAELPRLMARDVPVTAFGALWSEMTREGADELLRLPGDRWTMLAYEQVVADPRGQLSRLAGFLGVPANRSWLTAAAGLVDRDRRGASSRLDTRLRAALRRSCAPGTAVDAVLAAAAGVLLHVPL</sequence>
<dbReference type="Proteomes" id="UP000053244">
    <property type="component" value="Unassembled WGS sequence"/>
</dbReference>
<dbReference type="Gene3D" id="3.40.50.300">
    <property type="entry name" value="P-loop containing nucleotide triphosphate hydrolases"/>
    <property type="match status" value="1"/>
</dbReference>
<reference evidence="1 2" key="1">
    <citation type="submission" date="2015-10" db="EMBL/GenBank/DDBJ databases">
        <authorList>
            <person name="Gilbert D.G."/>
        </authorList>
    </citation>
    <scope>NUCLEOTIDE SEQUENCE [LARGE SCALE GENOMIC DNA]</scope>
    <source>
        <strain evidence="1 2">NRRL B-16712</strain>
    </source>
</reference>
<dbReference type="AlphaFoldDB" id="A0A0X3V518"/>